<feature type="region of interest" description="Disordered" evidence="1">
    <location>
        <begin position="200"/>
        <end position="255"/>
    </location>
</feature>
<dbReference type="HOGENOM" id="CLU_1019421_0_0_1"/>
<dbReference type="Proteomes" id="UP000008066">
    <property type="component" value="Unassembled WGS sequence"/>
</dbReference>
<gene>
    <name evidence="3" type="ORF">CTHT_0003160</name>
</gene>
<dbReference type="AlphaFoldDB" id="G0RZJ3"/>
<dbReference type="KEGG" id="cthr:CTHT_0003160"/>
<accession>G0RZJ3</accession>
<feature type="region of interest" description="Disordered" evidence="1">
    <location>
        <begin position="45"/>
        <end position="108"/>
    </location>
</feature>
<evidence type="ECO:0000313" key="4">
    <source>
        <dbReference type="Proteomes" id="UP000008066"/>
    </source>
</evidence>
<feature type="compositionally biased region" description="Polar residues" evidence="1">
    <location>
        <begin position="93"/>
        <end position="108"/>
    </location>
</feature>
<keyword evidence="2" id="KW-1133">Transmembrane helix</keyword>
<dbReference type="RefSeq" id="XP_006690863.1">
    <property type="nucleotide sequence ID" value="XM_006690800.1"/>
</dbReference>
<feature type="compositionally biased region" description="Polar residues" evidence="1">
    <location>
        <begin position="246"/>
        <end position="255"/>
    </location>
</feature>
<evidence type="ECO:0000313" key="3">
    <source>
        <dbReference type="EMBL" id="EGS23621.1"/>
    </source>
</evidence>
<sequence length="273" mass="29467">MSRSDQRALEALCGLPVLICTGIGILVISIVDRLRRPWSSNYQETVSRNTEALVRKGPNDEKDGLKSQEPYRNRSEDVQAEGRQPVDRHEPQQRLTPSPRQHLSSETLQQAEPVDTFTHSIHPTFDIAAQTTALADNRARLNEESGHGLIRRTPTLTRLYESIGAAIPFINGNGSTNADFYNNPGHVSPPLGSPDTVLSQRGSFSGAPSVRSRPISTASVMSGSTAGSPLNSYGGQESILRGVGTGTTSSPSRSIDQIVKSPGQELNAMKVEV</sequence>
<protein>
    <submittedName>
        <fullName evidence="3">Uncharacterized protein</fullName>
    </submittedName>
</protein>
<evidence type="ECO:0000256" key="2">
    <source>
        <dbReference type="SAM" id="Phobius"/>
    </source>
</evidence>
<keyword evidence="2" id="KW-0472">Membrane</keyword>
<keyword evidence="2" id="KW-0812">Transmembrane</keyword>
<proteinExistence type="predicted"/>
<feature type="transmembrane region" description="Helical" evidence="2">
    <location>
        <begin position="12"/>
        <end position="31"/>
    </location>
</feature>
<dbReference type="GeneID" id="18254354"/>
<keyword evidence="4" id="KW-1185">Reference proteome</keyword>
<evidence type="ECO:0000256" key="1">
    <source>
        <dbReference type="SAM" id="MobiDB-lite"/>
    </source>
</evidence>
<organism evidence="4">
    <name type="scientific">Chaetomium thermophilum (strain DSM 1495 / CBS 144.50 / IMI 039719)</name>
    <name type="common">Thermochaetoides thermophila</name>
    <dbReference type="NCBI Taxonomy" id="759272"/>
    <lineage>
        <taxon>Eukaryota</taxon>
        <taxon>Fungi</taxon>
        <taxon>Dikarya</taxon>
        <taxon>Ascomycota</taxon>
        <taxon>Pezizomycotina</taxon>
        <taxon>Sordariomycetes</taxon>
        <taxon>Sordariomycetidae</taxon>
        <taxon>Sordariales</taxon>
        <taxon>Chaetomiaceae</taxon>
        <taxon>Thermochaetoides</taxon>
    </lineage>
</organism>
<dbReference type="EMBL" id="GL988032">
    <property type="protein sequence ID" value="EGS23621.1"/>
    <property type="molecule type" value="Genomic_DNA"/>
</dbReference>
<name>G0RZJ3_CHATD</name>
<reference evidence="3 4" key="1">
    <citation type="journal article" date="2011" name="Cell">
        <title>Insight into structure and assembly of the nuclear pore complex by utilizing the genome of a eukaryotic thermophile.</title>
        <authorList>
            <person name="Amlacher S."/>
            <person name="Sarges P."/>
            <person name="Flemming D."/>
            <person name="van Noort V."/>
            <person name="Kunze R."/>
            <person name="Devos D.P."/>
            <person name="Arumugam M."/>
            <person name="Bork P."/>
            <person name="Hurt E."/>
        </authorList>
    </citation>
    <scope>NUCLEOTIDE SEQUENCE [LARGE SCALE GENOMIC DNA]</scope>
    <source>
        <strain evidence="4">DSM 1495 / CBS 144.50 / IMI 039719</strain>
    </source>
</reference>
<feature type="compositionally biased region" description="Polar residues" evidence="1">
    <location>
        <begin position="214"/>
        <end position="235"/>
    </location>
</feature>
<feature type="compositionally biased region" description="Basic and acidic residues" evidence="1">
    <location>
        <begin position="53"/>
        <end position="77"/>
    </location>
</feature>